<accession>A0A553GYN3</accession>
<sequence length="254" mass="27876">MSRSVPFLHCLLVLLGWLALAPAQAAAPAPLERLQVHACRAVSSLLLFRGEGFQPGHASRVETDIAALDRALAEVPAASDDLRQKEQLLVAELRRGLAFGHREEDLPWRYPQELGKALRDTLGAARAPGEGPREELPVKVEYLAVQYLSRAYIGSFETAREHTDTYIGQDERQLVPAIDAELAQLQSRNDPMAARLQARWNYLKTALSDMNSQTTALVSASGRPFAPITVDRHARALSAQWLQDGSAELAAAPR</sequence>
<keyword evidence="1" id="KW-0732">Signal</keyword>
<dbReference type="AlphaFoldDB" id="A0A553GYN3"/>
<feature type="signal peptide" evidence="1">
    <location>
        <begin position="1"/>
        <end position="25"/>
    </location>
</feature>
<reference evidence="2 3" key="1">
    <citation type="submission" date="2019-07" db="EMBL/GenBank/DDBJ databases">
        <title>Pseudomonas mangiferae sp. nov., isolated from bark of mango tree in Thailand.</title>
        <authorList>
            <person name="Srisuk N."/>
            <person name="Anurat P."/>
        </authorList>
    </citation>
    <scope>NUCLEOTIDE SEQUENCE [LARGE SCALE GENOMIC DNA]</scope>
    <source>
        <strain evidence="2 3">DMKU_BBB3-04</strain>
    </source>
</reference>
<dbReference type="EMBL" id="VJOY01000007">
    <property type="protein sequence ID" value="TRX74599.1"/>
    <property type="molecule type" value="Genomic_DNA"/>
</dbReference>
<evidence type="ECO:0000313" key="3">
    <source>
        <dbReference type="Proteomes" id="UP000315235"/>
    </source>
</evidence>
<comment type="caution">
    <text evidence="2">The sequence shown here is derived from an EMBL/GenBank/DDBJ whole genome shotgun (WGS) entry which is preliminary data.</text>
</comment>
<evidence type="ECO:0000313" key="2">
    <source>
        <dbReference type="EMBL" id="TRX74599.1"/>
    </source>
</evidence>
<protein>
    <submittedName>
        <fullName evidence="2">Uncharacterized protein</fullName>
    </submittedName>
</protein>
<keyword evidence="3" id="KW-1185">Reference proteome</keyword>
<dbReference type="RefSeq" id="WP_143488424.1">
    <property type="nucleotide sequence ID" value="NZ_VJOY01000007.1"/>
</dbReference>
<dbReference type="Proteomes" id="UP000315235">
    <property type="component" value="Unassembled WGS sequence"/>
</dbReference>
<proteinExistence type="predicted"/>
<name>A0A553GYN3_9PSED</name>
<dbReference type="OrthoDB" id="6833907at2"/>
<feature type="chain" id="PRO_5022209285" evidence="1">
    <location>
        <begin position="26"/>
        <end position="254"/>
    </location>
</feature>
<organism evidence="2 3">
    <name type="scientific">Pseudomonas mangiferae</name>
    <dbReference type="NCBI Taxonomy" id="2593654"/>
    <lineage>
        <taxon>Bacteria</taxon>
        <taxon>Pseudomonadati</taxon>
        <taxon>Pseudomonadota</taxon>
        <taxon>Gammaproteobacteria</taxon>
        <taxon>Pseudomonadales</taxon>
        <taxon>Pseudomonadaceae</taxon>
        <taxon>Pseudomonas</taxon>
    </lineage>
</organism>
<gene>
    <name evidence="2" type="ORF">FM069_11365</name>
</gene>
<evidence type="ECO:0000256" key="1">
    <source>
        <dbReference type="SAM" id="SignalP"/>
    </source>
</evidence>